<dbReference type="Proteomes" id="UP000400981">
    <property type="component" value="Unassembled WGS sequence"/>
</dbReference>
<dbReference type="EMBL" id="CABPSH010000010">
    <property type="protein sequence ID" value="VVE29288.1"/>
    <property type="molecule type" value="Genomic_DNA"/>
</dbReference>
<organism evidence="1 2">
    <name type="scientific">Pandoraea eparura</name>
    <dbReference type="NCBI Taxonomy" id="2508291"/>
    <lineage>
        <taxon>Bacteria</taxon>
        <taxon>Pseudomonadati</taxon>
        <taxon>Pseudomonadota</taxon>
        <taxon>Betaproteobacteria</taxon>
        <taxon>Burkholderiales</taxon>
        <taxon>Burkholderiaceae</taxon>
        <taxon>Pandoraea</taxon>
    </lineage>
</organism>
<protein>
    <submittedName>
        <fullName evidence="1">Uncharacterized protein</fullName>
    </submittedName>
</protein>
<evidence type="ECO:0000313" key="1">
    <source>
        <dbReference type="EMBL" id="VVE29288.1"/>
    </source>
</evidence>
<gene>
    <name evidence="1" type="ORF">PEP31012_03582</name>
</gene>
<keyword evidence="2" id="KW-1185">Reference proteome</keyword>
<proteinExistence type="predicted"/>
<dbReference type="AlphaFoldDB" id="A0A5E4WWQ5"/>
<accession>A0A5E4WWQ5</accession>
<name>A0A5E4WWQ5_9BURK</name>
<evidence type="ECO:0000313" key="2">
    <source>
        <dbReference type="Proteomes" id="UP000400981"/>
    </source>
</evidence>
<reference evidence="1 2" key="1">
    <citation type="submission" date="2019-08" db="EMBL/GenBank/DDBJ databases">
        <authorList>
            <person name="Peeters C."/>
        </authorList>
    </citation>
    <scope>NUCLEOTIDE SEQUENCE [LARGE SCALE GENOMIC DNA]</scope>
    <source>
        <strain evidence="1 2">LMG 31012</strain>
    </source>
</reference>
<sequence length="61" mass="6757">METLVARVPMKLKNRAVRAVCHCAHEISIKRGIGKSLSVSPKEDYGVRIRHGNEIGGMRPC</sequence>